<dbReference type="GO" id="GO:0005576">
    <property type="term" value="C:extracellular region"/>
    <property type="evidence" value="ECO:0007669"/>
    <property type="project" value="UniProtKB-SubCell"/>
</dbReference>
<feature type="active site" description="Proton acceptor" evidence="11">
    <location>
        <position position="72"/>
    </location>
</feature>
<keyword evidence="10" id="KW-0325">Glycoprotein</keyword>
<feature type="binding site" evidence="13">
    <location>
        <position position="80"/>
    </location>
    <ligand>
        <name>Ca(2+)</name>
        <dbReference type="ChEBI" id="CHEBI:29108"/>
        <label>1</label>
    </ligand>
</feature>
<feature type="disulfide bond" evidence="15">
    <location>
        <begin position="207"/>
        <end position="232"/>
    </location>
</feature>
<dbReference type="PROSITE" id="PS00435">
    <property type="entry name" value="PEROXIDASE_1"/>
    <property type="match status" value="1"/>
</dbReference>
<feature type="binding site" evidence="13">
    <location>
        <position position="248"/>
    </location>
    <ligand>
        <name>Ca(2+)</name>
        <dbReference type="ChEBI" id="CHEBI:29108"/>
        <label>2</label>
    </ligand>
</feature>
<evidence type="ECO:0000256" key="7">
    <source>
        <dbReference type="ARBA" id="ARBA00023002"/>
    </source>
</evidence>
<feature type="binding site" description="axial binding residue" evidence="13">
    <location>
        <position position="200"/>
    </location>
    <ligand>
        <name>heme b</name>
        <dbReference type="ChEBI" id="CHEBI:60344"/>
    </ligand>
    <ligandPart>
        <name>Fe</name>
        <dbReference type="ChEBI" id="CHEBI:18248"/>
    </ligandPart>
</feature>
<keyword evidence="8 13" id="KW-0408">Iron</keyword>
<feature type="binding site" evidence="13">
    <location>
        <position position="78"/>
    </location>
    <ligand>
        <name>Ca(2+)</name>
        <dbReference type="ChEBI" id="CHEBI:29108"/>
        <label>1</label>
    </ligand>
</feature>
<comment type="catalytic activity">
    <reaction evidence="1 16">
        <text>2 a phenolic donor + H2O2 = 2 a phenolic radical donor + 2 H2O</text>
        <dbReference type="Rhea" id="RHEA:56136"/>
        <dbReference type="ChEBI" id="CHEBI:15377"/>
        <dbReference type="ChEBI" id="CHEBI:16240"/>
        <dbReference type="ChEBI" id="CHEBI:139520"/>
        <dbReference type="ChEBI" id="CHEBI:139521"/>
        <dbReference type="EC" id="1.11.1.7"/>
    </reaction>
</comment>
<dbReference type="Pfam" id="PF00141">
    <property type="entry name" value="peroxidase"/>
    <property type="match status" value="1"/>
</dbReference>
<feature type="binding site" evidence="13">
    <location>
        <position position="201"/>
    </location>
    <ligand>
        <name>Ca(2+)</name>
        <dbReference type="ChEBI" id="CHEBI:29108"/>
        <label>2</label>
    </ligand>
</feature>
<keyword evidence="7 16" id="KW-0560">Oxidoreductase</keyword>
<dbReference type="GO" id="GO:0042744">
    <property type="term" value="P:hydrogen peroxide catabolic process"/>
    <property type="evidence" value="ECO:0007669"/>
    <property type="project" value="UniProtKB-KW"/>
</dbReference>
<comment type="cofactor">
    <cofactor evidence="13 16">
        <name>heme b</name>
        <dbReference type="ChEBI" id="CHEBI:60344"/>
    </cofactor>
    <text evidence="13 16">Binds 1 heme b (iron(II)-protoporphyrin IX) group per subunit.</text>
</comment>
<dbReference type="PANTHER" id="PTHR31388">
    <property type="entry name" value="PEROXIDASE 72-RELATED"/>
    <property type="match status" value="1"/>
</dbReference>
<comment type="similarity">
    <text evidence="2">Belongs to the peroxidase family. Ascorbate peroxidase subfamily.</text>
</comment>
<gene>
    <name evidence="18" type="ORF">AQUCO_00200174v1</name>
</gene>
<dbReference type="InterPro" id="IPR010255">
    <property type="entry name" value="Haem_peroxidase_sf"/>
</dbReference>
<feature type="binding site" evidence="13">
    <location>
        <position position="73"/>
    </location>
    <ligand>
        <name>Ca(2+)</name>
        <dbReference type="ChEBI" id="CHEBI:29108"/>
        <label>1</label>
    </ligand>
</feature>
<keyword evidence="3 16" id="KW-0575">Peroxidase</keyword>
<dbReference type="GO" id="GO:0020037">
    <property type="term" value="F:heme binding"/>
    <property type="evidence" value="ECO:0007669"/>
    <property type="project" value="UniProtKB-UniRule"/>
</dbReference>
<feature type="binding site" evidence="13">
    <location>
        <position position="76"/>
    </location>
    <ligand>
        <name>Ca(2+)</name>
        <dbReference type="ChEBI" id="CHEBI:29108"/>
        <label>1</label>
    </ligand>
</feature>
<dbReference type="InterPro" id="IPR033905">
    <property type="entry name" value="Secretory_peroxidase"/>
</dbReference>
<protein>
    <recommendedName>
        <fullName evidence="16">Peroxidase</fullName>
        <ecNumber evidence="16">1.11.1.7</ecNumber>
    </recommendedName>
</protein>
<feature type="binding site" evidence="13">
    <location>
        <position position="94"/>
    </location>
    <ligand>
        <name>Ca(2+)</name>
        <dbReference type="ChEBI" id="CHEBI:29108"/>
        <label>1</label>
    </ligand>
</feature>
<keyword evidence="5 13" id="KW-0479">Metal-binding</keyword>
<dbReference type="PANTHER" id="PTHR31388:SF24">
    <property type="entry name" value="PEROXIDASE 52"/>
    <property type="match status" value="1"/>
</dbReference>
<comment type="function">
    <text evidence="16">Removal of H(2)O(2), oxidation of toxic reductants, biosynthesis and degradation of lignin, suberization, auxin catabolism, response to environmental stresses such as wounding, pathogen attack and oxidative stress.</text>
</comment>
<dbReference type="GO" id="GO:0140825">
    <property type="term" value="F:lactoperoxidase activity"/>
    <property type="evidence" value="ECO:0007669"/>
    <property type="project" value="UniProtKB-EC"/>
</dbReference>
<dbReference type="InterPro" id="IPR019793">
    <property type="entry name" value="Peroxidases_heam-ligand_BS"/>
</dbReference>
<accession>A0A2G5F223</accession>
<dbReference type="FunFam" id="1.10.420.10:FF:000001">
    <property type="entry name" value="Peroxidase"/>
    <property type="match status" value="1"/>
</dbReference>
<dbReference type="InterPro" id="IPR002016">
    <property type="entry name" value="Haem_peroxidase"/>
</dbReference>
<feature type="domain" description="Plant heme peroxidase family profile" evidence="17">
    <location>
        <begin position="31"/>
        <end position="328"/>
    </location>
</feature>
<organism evidence="18 19">
    <name type="scientific">Aquilegia coerulea</name>
    <name type="common">Rocky mountain columbine</name>
    <dbReference type="NCBI Taxonomy" id="218851"/>
    <lineage>
        <taxon>Eukaryota</taxon>
        <taxon>Viridiplantae</taxon>
        <taxon>Streptophyta</taxon>
        <taxon>Embryophyta</taxon>
        <taxon>Tracheophyta</taxon>
        <taxon>Spermatophyta</taxon>
        <taxon>Magnoliopsida</taxon>
        <taxon>Ranunculales</taxon>
        <taxon>Ranunculaceae</taxon>
        <taxon>Thalictroideae</taxon>
        <taxon>Aquilegia</taxon>
    </lineage>
</organism>
<keyword evidence="16" id="KW-0964">Secreted</keyword>
<dbReference type="InterPro" id="IPR019794">
    <property type="entry name" value="Peroxidases_AS"/>
</dbReference>
<dbReference type="Gene3D" id="1.10.520.10">
    <property type="match status" value="1"/>
</dbReference>
<dbReference type="OrthoDB" id="2113341at2759"/>
<evidence type="ECO:0000256" key="3">
    <source>
        <dbReference type="ARBA" id="ARBA00022559"/>
    </source>
</evidence>
<evidence type="ECO:0000256" key="2">
    <source>
        <dbReference type="ARBA" id="ARBA00006873"/>
    </source>
</evidence>
<dbReference type="Proteomes" id="UP000230069">
    <property type="component" value="Unassembled WGS sequence"/>
</dbReference>
<dbReference type="AlphaFoldDB" id="A0A2G5F223"/>
<evidence type="ECO:0000256" key="11">
    <source>
        <dbReference type="PIRSR" id="PIRSR600823-1"/>
    </source>
</evidence>
<dbReference type="InterPro" id="IPR000823">
    <property type="entry name" value="Peroxidase_pln"/>
</dbReference>
<evidence type="ECO:0000256" key="13">
    <source>
        <dbReference type="PIRSR" id="PIRSR600823-3"/>
    </source>
</evidence>
<feature type="disulfide bond" evidence="15">
    <location>
        <begin position="128"/>
        <end position="324"/>
    </location>
</feature>
<dbReference type="InParanoid" id="A0A2G5F223"/>
<sequence length="331" mass="35830">MAIPSSSKQYNIFLILLIFFTTILTTPVLAHLSVGFYASTCPSVFDTVRSATRSAINREARMGASLIRLFFHDCFVNGCDGGILLVDTTEVPGEQSTLHNANSVRGFEVIDNIKTQVDRACGGSVVSCADILAIAARDSVVELGGPSYSIPVGRRDARAPSRAQAESDLPGFNEDLRLLLSKFSAKGFNPQEMVALSGAHTVGQAQCAVYRERIWNDTNIDPTYAESLRGNCPSTADPASDRVLAPLDPQSPNRFGNSYFQAVINRKTVLRSDQVIFDGGSTDNIVRGYSNSPTTFSTDFANAMVKMGNLSPLTGTQGEIRRDCKRPNKIC</sequence>
<keyword evidence="19" id="KW-1185">Reference proteome</keyword>
<evidence type="ECO:0000256" key="15">
    <source>
        <dbReference type="PIRSR" id="PIRSR600823-5"/>
    </source>
</evidence>
<evidence type="ECO:0000256" key="9">
    <source>
        <dbReference type="ARBA" id="ARBA00023157"/>
    </source>
</evidence>
<comment type="similarity">
    <text evidence="16">Belongs to the peroxidase family. Classical plant (class III) peroxidase subfamily.</text>
</comment>
<dbReference type="PROSITE" id="PS00436">
    <property type="entry name" value="PEROXIDASE_2"/>
    <property type="match status" value="1"/>
</dbReference>
<name>A0A2G5F223_AQUCA</name>
<feature type="disulfide bond" evidence="15">
    <location>
        <begin position="41"/>
        <end position="121"/>
    </location>
</feature>
<dbReference type="PRINTS" id="PR00458">
    <property type="entry name" value="PEROXIDASE"/>
</dbReference>
<keyword evidence="16" id="KW-0376">Hydrogen peroxide</keyword>
<dbReference type="EMBL" id="KZ305019">
    <property type="protein sequence ID" value="PIA62000.1"/>
    <property type="molecule type" value="Genomic_DNA"/>
</dbReference>
<evidence type="ECO:0000256" key="1">
    <source>
        <dbReference type="ARBA" id="ARBA00000189"/>
    </source>
</evidence>
<keyword evidence="9 15" id="KW-1015">Disulfide bond</keyword>
<evidence type="ECO:0000259" key="17">
    <source>
        <dbReference type="PROSITE" id="PS50873"/>
    </source>
</evidence>
<evidence type="ECO:0000256" key="16">
    <source>
        <dbReference type="RuleBase" id="RU362060"/>
    </source>
</evidence>
<dbReference type="CDD" id="cd00693">
    <property type="entry name" value="secretory_peroxidase"/>
    <property type="match status" value="1"/>
</dbReference>
<dbReference type="EC" id="1.11.1.7" evidence="16"/>
<dbReference type="PRINTS" id="PR00461">
    <property type="entry name" value="PLPEROXIDASE"/>
</dbReference>
<dbReference type="FunFam" id="1.10.520.10:FF:000009">
    <property type="entry name" value="Peroxidase"/>
    <property type="match status" value="1"/>
</dbReference>
<dbReference type="SUPFAM" id="SSF48113">
    <property type="entry name" value="Heme-dependent peroxidases"/>
    <property type="match status" value="1"/>
</dbReference>
<evidence type="ECO:0000256" key="8">
    <source>
        <dbReference type="ARBA" id="ARBA00023004"/>
    </source>
</evidence>
<comment type="cofactor">
    <cofactor evidence="13 16">
        <name>Ca(2+)</name>
        <dbReference type="ChEBI" id="CHEBI:29108"/>
    </cofactor>
    <text evidence="13 16">Binds 2 calcium ions per subunit.</text>
</comment>
<feature type="site" description="Transition state stabilizer" evidence="14">
    <location>
        <position position="68"/>
    </location>
</feature>
<evidence type="ECO:0000256" key="4">
    <source>
        <dbReference type="ARBA" id="ARBA00022617"/>
    </source>
</evidence>
<dbReference type="PROSITE" id="PS50873">
    <property type="entry name" value="PEROXIDASE_4"/>
    <property type="match status" value="1"/>
</dbReference>
<evidence type="ECO:0000256" key="14">
    <source>
        <dbReference type="PIRSR" id="PIRSR600823-4"/>
    </source>
</evidence>
<feature type="binding site" evidence="12">
    <location>
        <position position="170"/>
    </location>
    <ligand>
        <name>substrate</name>
    </ligand>
</feature>
<evidence type="ECO:0000256" key="10">
    <source>
        <dbReference type="ARBA" id="ARBA00023180"/>
    </source>
</evidence>
<keyword evidence="4 16" id="KW-0349">Heme</keyword>
<reference evidence="18 19" key="1">
    <citation type="submission" date="2017-09" db="EMBL/GenBank/DDBJ databases">
        <title>WGS assembly of Aquilegia coerulea Goldsmith.</title>
        <authorList>
            <person name="Hodges S."/>
            <person name="Kramer E."/>
            <person name="Nordborg M."/>
            <person name="Tomkins J."/>
            <person name="Borevitz J."/>
            <person name="Derieg N."/>
            <person name="Yan J."/>
            <person name="Mihaltcheva S."/>
            <person name="Hayes R.D."/>
            <person name="Rokhsar D."/>
        </authorList>
    </citation>
    <scope>NUCLEOTIDE SEQUENCE [LARGE SCALE GENOMIC DNA]</scope>
    <source>
        <strain evidence="19">cv. Goldsmith</strain>
    </source>
</reference>
<evidence type="ECO:0000256" key="6">
    <source>
        <dbReference type="ARBA" id="ARBA00022837"/>
    </source>
</evidence>
<evidence type="ECO:0000313" key="19">
    <source>
        <dbReference type="Proteomes" id="UP000230069"/>
    </source>
</evidence>
<dbReference type="GO" id="GO:0006979">
    <property type="term" value="P:response to oxidative stress"/>
    <property type="evidence" value="ECO:0007669"/>
    <property type="project" value="UniProtKB-UniRule"/>
</dbReference>
<comment type="subcellular location">
    <subcellularLocation>
        <location evidence="16">Secreted</location>
    </subcellularLocation>
</comment>
<proteinExistence type="inferred from homology"/>
<evidence type="ECO:0000256" key="5">
    <source>
        <dbReference type="ARBA" id="ARBA00022723"/>
    </source>
</evidence>
<keyword evidence="6 13" id="KW-0106">Calcium</keyword>
<dbReference type="Gene3D" id="1.10.420.10">
    <property type="entry name" value="Peroxidase, domain 2"/>
    <property type="match status" value="1"/>
</dbReference>
<evidence type="ECO:0000313" key="18">
    <source>
        <dbReference type="EMBL" id="PIA62000.1"/>
    </source>
</evidence>
<dbReference type="GO" id="GO:0046872">
    <property type="term" value="F:metal ion binding"/>
    <property type="evidence" value="ECO:0007669"/>
    <property type="project" value="UniProtKB-UniRule"/>
</dbReference>
<feature type="disulfide bond" evidence="15">
    <location>
        <begin position="74"/>
        <end position="79"/>
    </location>
</feature>
<evidence type="ECO:0000256" key="12">
    <source>
        <dbReference type="PIRSR" id="PIRSR600823-2"/>
    </source>
</evidence>